<reference evidence="2" key="1">
    <citation type="submission" date="2021-06" db="EMBL/GenBank/DDBJ databases">
        <authorList>
            <person name="Hodson N. C."/>
            <person name="Mongue J. A."/>
            <person name="Jaron S. K."/>
        </authorList>
    </citation>
    <scope>NUCLEOTIDE SEQUENCE</scope>
</reference>
<proteinExistence type="predicted"/>
<dbReference type="InterPro" id="IPR016439">
    <property type="entry name" value="Lag1/Lac1-like"/>
</dbReference>
<keyword evidence="1" id="KW-1133">Transmembrane helix</keyword>
<dbReference type="GO" id="GO:0050291">
    <property type="term" value="F:sphingosine N-acyltransferase activity"/>
    <property type="evidence" value="ECO:0007669"/>
    <property type="project" value="InterPro"/>
</dbReference>
<feature type="transmembrane region" description="Helical" evidence="1">
    <location>
        <begin position="35"/>
        <end position="52"/>
    </location>
</feature>
<keyword evidence="3" id="KW-1185">Reference proteome</keyword>
<keyword evidence="1" id="KW-0812">Transmembrane</keyword>
<keyword evidence="1" id="KW-0472">Membrane</keyword>
<accession>A0A8J2J751</accession>
<feature type="transmembrane region" description="Helical" evidence="1">
    <location>
        <begin position="84"/>
        <end position="103"/>
    </location>
</feature>
<dbReference type="OrthoDB" id="537032at2759"/>
<dbReference type="EMBL" id="CAJVCH010027067">
    <property type="protein sequence ID" value="CAG7701539.1"/>
    <property type="molecule type" value="Genomic_DNA"/>
</dbReference>
<dbReference type="AlphaFoldDB" id="A0A8J2J751"/>
<protein>
    <submittedName>
        <fullName evidence="2">Uncharacterized protein</fullName>
    </submittedName>
</protein>
<dbReference type="PANTHER" id="PTHR12560:SF0">
    <property type="entry name" value="LD18904P"/>
    <property type="match status" value="1"/>
</dbReference>
<evidence type="ECO:0000256" key="1">
    <source>
        <dbReference type="SAM" id="Phobius"/>
    </source>
</evidence>
<dbReference type="GO" id="GO:0016020">
    <property type="term" value="C:membrane"/>
    <property type="evidence" value="ECO:0007669"/>
    <property type="project" value="GOC"/>
</dbReference>
<sequence>MEVWEIFARDSFWLPRNYTWEDVKGRKNNLHVFQLIYPILIGVAVLFIRTFVERSFLEPLGVRCGLRVSPQKRRSKKLKKFCDSGWRFICYSALWIGGTWVLVKKEWFGNSLNFWKGFPLQ</sequence>
<evidence type="ECO:0000313" key="3">
    <source>
        <dbReference type="Proteomes" id="UP000708208"/>
    </source>
</evidence>
<dbReference type="PANTHER" id="PTHR12560">
    <property type="entry name" value="LONGEVITY ASSURANCE FACTOR 1 LAG1"/>
    <property type="match status" value="1"/>
</dbReference>
<comment type="caution">
    <text evidence="2">The sequence shown here is derived from an EMBL/GenBank/DDBJ whole genome shotgun (WGS) entry which is preliminary data.</text>
</comment>
<feature type="non-terminal residue" evidence="2">
    <location>
        <position position="1"/>
    </location>
</feature>
<name>A0A8J2J751_9HEXA</name>
<organism evidence="2 3">
    <name type="scientific">Allacma fusca</name>
    <dbReference type="NCBI Taxonomy" id="39272"/>
    <lineage>
        <taxon>Eukaryota</taxon>
        <taxon>Metazoa</taxon>
        <taxon>Ecdysozoa</taxon>
        <taxon>Arthropoda</taxon>
        <taxon>Hexapoda</taxon>
        <taxon>Collembola</taxon>
        <taxon>Symphypleona</taxon>
        <taxon>Sminthuridae</taxon>
        <taxon>Allacma</taxon>
    </lineage>
</organism>
<gene>
    <name evidence="2" type="ORF">AFUS01_LOCUS4343</name>
</gene>
<dbReference type="GO" id="GO:0046513">
    <property type="term" value="P:ceramide biosynthetic process"/>
    <property type="evidence" value="ECO:0007669"/>
    <property type="project" value="InterPro"/>
</dbReference>
<evidence type="ECO:0000313" key="2">
    <source>
        <dbReference type="EMBL" id="CAG7701539.1"/>
    </source>
</evidence>
<dbReference type="Proteomes" id="UP000708208">
    <property type="component" value="Unassembled WGS sequence"/>
</dbReference>